<dbReference type="EMBL" id="CP045810">
    <property type="protein sequence ID" value="QHN40717.1"/>
    <property type="molecule type" value="Genomic_DNA"/>
</dbReference>
<name>A0A857KML5_9ACTN</name>
<dbReference type="GO" id="GO:0003677">
    <property type="term" value="F:DNA binding"/>
    <property type="evidence" value="ECO:0007669"/>
    <property type="project" value="UniProtKB-KW"/>
</dbReference>
<sequence>MNWGIDELESRARTQLSRMQDFSDRLGSINVRETSPDGLVTIGVDGVGGVREIVLSPRADRLGAPRLGETIVATAALAAQRAFAQRARMTEEFTESFAELLGSRPA</sequence>
<dbReference type="AlphaFoldDB" id="A0A857KML5"/>
<dbReference type="Pfam" id="PF02575">
    <property type="entry name" value="YbaB_DNA_bd"/>
    <property type="match status" value="1"/>
</dbReference>
<accession>A0A857KML5</accession>
<dbReference type="SUPFAM" id="SSF82607">
    <property type="entry name" value="YbaB-like"/>
    <property type="match status" value="1"/>
</dbReference>
<dbReference type="RefSeq" id="WP_005187743.1">
    <property type="nucleotide sequence ID" value="NZ_CP045804.1"/>
</dbReference>
<proteinExistence type="predicted"/>
<keyword evidence="1" id="KW-0238">DNA-binding</keyword>
<reference evidence="1" key="1">
    <citation type="journal article" date="2021" name="Nat. Microbiol.">
        <title>Cocultivation of an ultrasmall environmental parasitic bacterium with lytic ability against bacteria associated with wastewater foams.</title>
        <authorList>
            <person name="Batinovic S."/>
            <person name="Rose J.J.A."/>
            <person name="Ratcliffe J."/>
            <person name="Seviour R.J."/>
            <person name="Petrovski S."/>
        </authorList>
    </citation>
    <scope>NUCLEOTIDE SEQUENCE</scope>
    <source>
        <strain evidence="1">CON44</strain>
    </source>
</reference>
<dbReference type="InterPro" id="IPR036894">
    <property type="entry name" value="YbaB-like_sf"/>
</dbReference>
<gene>
    <name evidence="1" type="ORF">GII30_17590</name>
</gene>
<protein>
    <submittedName>
        <fullName evidence="1">YbaB/EbfC family DNA-binding protein</fullName>
    </submittedName>
</protein>
<dbReference type="Gene3D" id="3.30.1310.10">
    <property type="entry name" value="Nucleoid-associated protein YbaB-like domain"/>
    <property type="match status" value="1"/>
</dbReference>
<organism evidence="1">
    <name type="scientific">Gordonia amarae</name>
    <dbReference type="NCBI Taxonomy" id="36821"/>
    <lineage>
        <taxon>Bacteria</taxon>
        <taxon>Bacillati</taxon>
        <taxon>Actinomycetota</taxon>
        <taxon>Actinomycetes</taxon>
        <taxon>Mycobacteriales</taxon>
        <taxon>Gordoniaceae</taxon>
        <taxon>Gordonia</taxon>
    </lineage>
</organism>
<dbReference type="InterPro" id="IPR004401">
    <property type="entry name" value="YbaB/EbfC"/>
</dbReference>
<evidence type="ECO:0000313" key="1">
    <source>
        <dbReference type="EMBL" id="QHN40717.1"/>
    </source>
</evidence>